<dbReference type="PANTHER" id="PTHR30273">
    <property type="entry name" value="PERIPLASMIC SIGNAL SENSOR AND SIGMA FACTOR ACTIVATOR FECR-RELATED"/>
    <property type="match status" value="1"/>
</dbReference>
<dbReference type="PANTHER" id="PTHR30273:SF2">
    <property type="entry name" value="PROTEIN FECR"/>
    <property type="match status" value="1"/>
</dbReference>
<dbReference type="Pfam" id="PF16344">
    <property type="entry name" value="FecR_C"/>
    <property type="match status" value="1"/>
</dbReference>
<evidence type="ECO:0000259" key="2">
    <source>
        <dbReference type="Pfam" id="PF16344"/>
    </source>
</evidence>
<keyword evidence="4" id="KW-1185">Reference proteome</keyword>
<organism evidence="3 4">
    <name type="scientific">Larkinella rosea</name>
    <dbReference type="NCBI Taxonomy" id="2025312"/>
    <lineage>
        <taxon>Bacteria</taxon>
        <taxon>Pseudomonadati</taxon>
        <taxon>Bacteroidota</taxon>
        <taxon>Cytophagia</taxon>
        <taxon>Cytophagales</taxon>
        <taxon>Spirosomataceae</taxon>
        <taxon>Larkinella</taxon>
    </lineage>
</organism>
<name>A0A3P1BP22_9BACT</name>
<reference evidence="3 4" key="1">
    <citation type="submission" date="2018-11" db="EMBL/GenBank/DDBJ databases">
        <authorList>
            <person name="Zhou Z."/>
            <person name="Wang G."/>
        </authorList>
    </citation>
    <scope>NUCLEOTIDE SEQUENCE [LARGE SCALE GENOMIC DNA]</scope>
    <source>
        <strain evidence="3 4">KCTC52004</strain>
    </source>
</reference>
<dbReference type="AlphaFoldDB" id="A0A3P1BP22"/>
<comment type="caution">
    <text evidence="3">The sequence shown here is derived from an EMBL/GenBank/DDBJ whole genome shotgun (WGS) entry which is preliminary data.</text>
</comment>
<dbReference type="PIRSF" id="PIRSF018266">
    <property type="entry name" value="FecR"/>
    <property type="match status" value="1"/>
</dbReference>
<evidence type="ECO:0000313" key="3">
    <source>
        <dbReference type="EMBL" id="RRB02244.1"/>
    </source>
</evidence>
<dbReference type="Gene3D" id="3.55.50.30">
    <property type="match status" value="1"/>
</dbReference>
<evidence type="ECO:0000259" key="1">
    <source>
        <dbReference type="Pfam" id="PF04773"/>
    </source>
</evidence>
<dbReference type="OrthoDB" id="645173at2"/>
<feature type="domain" description="FecR protein" evidence="1">
    <location>
        <begin position="134"/>
        <end position="227"/>
    </location>
</feature>
<sequence length="355" mass="40030">MDFANSDLEALLKDETFRQWVFEPTRETDAFWQQLLDQFPEKRALVEKARAVLLGIDQEVVENFPDEEQVGRMFANVQDRIQSAPGSRFQIGWRWLAAASVLLCLGVWLYSKNRPATQYEQLIDQASVALLEKVNTSGTPVTVSLPDGSTVLLQPNSRIGYARDFNRQDKREVYLSGDAFFQVTKNPGKPFFVYADELVTKVLGTSFWVKAAEVGKQVVVQVKTGKVSVFARTDSRANEMQANRELEGVVLTPNQQILFSRDDIRMKKTLVAEPLPVLVQNFEFKDEPVSKIFAALEQAYGVDIVYDEDLLGHCLLTAYLSDEPLFEKLSLLCKGIEGRYEVVDAQIVISAKGCQ</sequence>
<dbReference type="InterPro" id="IPR006860">
    <property type="entry name" value="FecR"/>
</dbReference>
<dbReference type="Pfam" id="PF04773">
    <property type="entry name" value="FecR"/>
    <property type="match status" value="1"/>
</dbReference>
<accession>A0A3P1BP22</accession>
<evidence type="ECO:0000313" key="4">
    <source>
        <dbReference type="Proteomes" id="UP000271925"/>
    </source>
</evidence>
<dbReference type="EMBL" id="RQJO01000009">
    <property type="protein sequence ID" value="RRB02244.1"/>
    <property type="molecule type" value="Genomic_DNA"/>
</dbReference>
<dbReference type="RefSeq" id="WP_124876407.1">
    <property type="nucleotide sequence ID" value="NZ_RQJO01000009.1"/>
</dbReference>
<dbReference type="InterPro" id="IPR032508">
    <property type="entry name" value="FecR_C"/>
</dbReference>
<dbReference type="Gene3D" id="2.60.120.1440">
    <property type="match status" value="1"/>
</dbReference>
<dbReference type="InterPro" id="IPR012373">
    <property type="entry name" value="Ferrdict_sens_TM"/>
</dbReference>
<gene>
    <name evidence="3" type="ORF">EHT25_17330</name>
</gene>
<dbReference type="Proteomes" id="UP000271925">
    <property type="component" value="Unassembled WGS sequence"/>
</dbReference>
<dbReference type="GO" id="GO:0016989">
    <property type="term" value="F:sigma factor antagonist activity"/>
    <property type="evidence" value="ECO:0007669"/>
    <property type="project" value="TreeGrafter"/>
</dbReference>
<feature type="domain" description="Protein FecR C-terminal" evidence="2">
    <location>
        <begin position="282"/>
        <end position="349"/>
    </location>
</feature>
<protein>
    <submittedName>
        <fullName evidence="3">DUF4974 domain-containing protein</fullName>
    </submittedName>
</protein>
<proteinExistence type="predicted"/>